<gene>
    <name evidence="1" type="ORF">HDK90DRAFT_495404</name>
</gene>
<protein>
    <recommendedName>
        <fullName evidence="3">Secreted protein</fullName>
    </recommendedName>
</protein>
<organism evidence="1 2">
    <name type="scientific">Phyllosticta capitalensis</name>
    <dbReference type="NCBI Taxonomy" id="121624"/>
    <lineage>
        <taxon>Eukaryota</taxon>
        <taxon>Fungi</taxon>
        <taxon>Dikarya</taxon>
        <taxon>Ascomycota</taxon>
        <taxon>Pezizomycotina</taxon>
        <taxon>Dothideomycetes</taxon>
        <taxon>Dothideomycetes incertae sedis</taxon>
        <taxon>Botryosphaeriales</taxon>
        <taxon>Phyllostictaceae</taxon>
        <taxon>Phyllosticta</taxon>
    </lineage>
</organism>
<comment type="caution">
    <text evidence="1">The sequence shown here is derived from an EMBL/GenBank/DDBJ whole genome shotgun (WGS) entry which is preliminary data.</text>
</comment>
<keyword evidence="2" id="KW-1185">Reference proteome</keyword>
<dbReference type="Proteomes" id="UP001492380">
    <property type="component" value="Unassembled WGS sequence"/>
</dbReference>
<evidence type="ECO:0000313" key="1">
    <source>
        <dbReference type="EMBL" id="KAK8227552.1"/>
    </source>
</evidence>
<dbReference type="EMBL" id="JBBWRZ010000010">
    <property type="protein sequence ID" value="KAK8227552.1"/>
    <property type="molecule type" value="Genomic_DNA"/>
</dbReference>
<reference evidence="1 2" key="1">
    <citation type="submission" date="2024-04" db="EMBL/GenBank/DDBJ databases">
        <title>Phyllosticta paracitricarpa is synonymous to the EU quarantine fungus P. citricarpa based on phylogenomic analyses.</title>
        <authorList>
            <consortium name="Lawrence Berkeley National Laboratory"/>
            <person name="Van Ingen-Buijs V.A."/>
            <person name="Van Westerhoven A.C."/>
            <person name="Haridas S."/>
            <person name="Skiadas P."/>
            <person name="Martin F."/>
            <person name="Groenewald J.Z."/>
            <person name="Crous P.W."/>
            <person name="Seidl M.F."/>
        </authorList>
    </citation>
    <scope>NUCLEOTIDE SEQUENCE [LARGE SCALE GENOMIC DNA]</scope>
    <source>
        <strain evidence="1 2">CBS 123374</strain>
    </source>
</reference>
<evidence type="ECO:0000313" key="2">
    <source>
        <dbReference type="Proteomes" id="UP001492380"/>
    </source>
</evidence>
<accession>A0ABR1YF32</accession>
<proteinExistence type="predicted"/>
<sequence>MYGLRVGIVCCIVLSERCDCAVIFLLLPPKATLFRLFLLCFNTRQTDVKLWWSINPVGASLVTGTTTRGYYCLPFAQPDT</sequence>
<name>A0ABR1YF32_9PEZI</name>
<evidence type="ECO:0008006" key="3">
    <source>
        <dbReference type="Google" id="ProtNLM"/>
    </source>
</evidence>